<evidence type="ECO:0000313" key="3">
    <source>
        <dbReference type="EMBL" id="GII59124.1"/>
    </source>
</evidence>
<keyword evidence="4" id="KW-1185">Reference proteome</keyword>
<name>A0A8J3Y1L2_9ACTN</name>
<organism evidence="3 4">
    <name type="scientific">Planotetraspora thailandica</name>
    <dbReference type="NCBI Taxonomy" id="487172"/>
    <lineage>
        <taxon>Bacteria</taxon>
        <taxon>Bacillati</taxon>
        <taxon>Actinomycetota</taxon>
        <taxon>Actinomycetes</taxon>
        <taxon>Streptosporangiales</taxon>
        <taxon>Streptosporangiaceae</taxon>
        <taxon>Planotetraspora</taxon>
    </lineage>
</organism>
<dbReference type="Gene3D" id="3.90.1580.10">
    <property type="entry name" value="paralog of FGE (formylglycine-generating enzyme)"/>
    <property type="match status" value="1"/>
</dbReference>
<dbReference type="SUPFAM" id="SSF56436">
    <property type="entry name" value="C-type lectin-like"/>
    <property type="match status" value="1"/>
</dbReference>
<dbReference type="PANTHER" id="PTHR23150">
    <property type="entry name" value="SULFATASE MODIFYING FACTOR 1, 2"/>
    <property type="match status" value="1"/>
</dbReference>
<accession>A0A8J3Y1L2</accession>
<gene>
    <name evidence="3" type="ORF">Pth03_75130</name>
</gene>
<dbReference type="InterPro" id="IPR042095">
    <property type="entry name" value="SUMF_sf"/>
</dbReference>
<dbReference type="Proteomes" id="UP000605992">
    <property type="component" value="Unassembled WGS sequence"/>
</dbReference>
<dbReference type="Gene3D" id="3.40.50.300">
    <property type="entry name" value="P-loop containing nucleotide triphosphate hydrolases"/>
    <property type="match status" value="1"/>
</dbReference>
<dbReference type="GO" id="GO:0120147">
    <property type="term" value="F:formylglycine-generating oxidase activity"/>
    <property type="evidence" value="ECO:0007669"/>
    <property type="project" value="TreeGrafter"/>
</dbReference>
<evidence type="ECO:0000259" key="1">
    <source>
        <dbReference type="Pfam" id="PF03781"/>
    </source>
</evidence>
<protein>
    <recommendedName>
        <fullName evidence="5">NACHT domain-containing protein</fullName>
    </recommendedName>
</protein>
<dbReference type="SUPFAM" id="SSF52540">
    <property type="entry name" value="P-loop containing nucleoside triphosphate hydrolases"/>
    <property type="match status" value="1"/>
</dbReference>
<dbReference type="EMBL" id="BOOR01000078">
    <property type="protein sequence ID" value="GII59124.1"/>
    <property type="molecule type" value="Genomic_DNA"/>
</dbReference>
<evidence type="ECO:0000313" key="4">
    <source>
        <dbReference type="Proteomes" id="UP000605992"/>
    </source>
</evidence>
<dbReference type="PANTHER" id="PTHR23150:SF19">
    <property type="entry name" value="FORMYLGLYCINE-GENERATING ENZYME"/>
    <property type="match status" value="1"/>
</dbReference>
<proteinExistence type="predicted"/>
<dbReference type="InterPro" id="IPR005532">
    <property type="entry name" value="SUMF_dom"/>
</dbReference>
<feature type="domain" description="NACHT" evidence="2">
    <location>
        <begin position="104"/>
        <end position="259"/>
    </location>
</feature>
<dbReference type="AlphaFoldDB" id="A0A8J3Y1L2"/>
<evidence type="ECO:0000259" key="2">
    <source>
        <dbReference type="Pfam" id="PF05729"/>
    </source>
</evidence>
<dbReference type="InterPro" id="IPR016187">
    <property type="entry name" value="CTDL_fold"/>
</dbReference>
<comment type="caution">
    <text evidence="3">The sequence shown here is derived from an EMBL/GenBank/DDBJ whole genome shotgun (WGS) entry which is preliminary data.</text>
</comment>
<dbReference type="InterPro" id="IPR051043">
    <property type="entry name" value="Sulfatase_Mod_Factor_Kinase"/>
</dbReference>
<dbReference type="RefSeq" id="WP_203949194.1">
    <property type="nucleotide sequence ID" value="NZ_BOOR01000078.1"/>
</dbReference>
<evidence type="ECO:0008006" key="5">
    <source>
        <dbReference type="Google" id="ProtNLM"/>
    </source>
</evidence>
<dbReference type="InterPro" id="IPR027417">
    <property type="entry name" value="P-loop_NTPase"/>
</dbReference>
<dbReference type="InterPro" id="IPR007111">
    <property type="entry name" value="NACHT_NTPase"/>
</dbReference>
<dbReference type="Pfam" id="PF05729">
    <property type="entry name" value="NACHT"/>
    <property type="match status" value="1"/>
</dbReference>
<dbReference type="Pfam" id="PF03781">
    <property type="entry name" value="FGE-sulfatase"/>
    <property type="match status" value="1"/>
</dbReference>
<sequence>MTDETIPIDAEREPRRALNVTADLAAYLSVVLADTEYLAFGNPQGIGADRIRLEDVWIPPTVTVSEFGKALALAPPSERRGISERTVMQVDAALNMVTFRKAVITAPPGFGKSTLCRRLANLYAYEANLHRHGWIPVHVPLSSVNDSGVWTSLEELFGRLRGAQGRPGVVNVLTEASAAGHLWFFLDGLDEVDAGLIQPLRTFLNAAILSTRNRVLITCRIDDYFAERPRRSLRNMPVLEMAGFTEDQLDTYVEQWHSSAVGGQSTLIAQRVSATREVLDAHSELREVAESPLLAAVLCMVDSQPLRAQSGRAEVLRQAVDYLLVDPRWRGESARRVRDRLDPVLLKDLVGRLAFDALDRSISGQDGNRIEWSTLRRYVETGLPASSHYLNAADLAQYIDAYVDQLVGTSSAGLVQERQAGVFEFAHRSFQEYLAAQHLIKFVDRSYRWGLALRPEWNEVFAYAASIAQASGENVTDIFMLSRGLLRRARRFLTEHSEQEARSLAAIGACLAGDMLAEIGSEAAIRYGFSAAVTGQTEPDPDDPAFTGLWTFCAHTLLAVASRSDLIRDTRMRALCAVSRVRDSRFVDELGRLRDDMGSFVRIPGGDGKVGTDRPLEMSERKRLASSPPRNVSVAPFEIARFPVTNVEYRRFVDDGGYDDPQWWVGHDAGRWQRQDPEFIGRLVLLWDQQKDLNFVKEFGEDEFAAYAQDQPERIARRIMQRRHPLYWQDSRFNLPTAPVVGVNLWEAHAYCRWLQARLRQSGRVGPADVVSLPTEIEWEWAAGGYGAGERRDYPWGDAFDDTKCVVRDFSSSSPEPWIVHFGAIPVGFFGGGANDGPQDMGGNVWEWVSSLSLPWSDDGDREIADGLSKRVVRGGSWYSRERLATHVSFRLDDPPCNAYWDLGFRLALRRRTAHG</sequence>
<reference evidence="3" key="1">
    <citation type="submission" date="2021-01" db="EMBL/GenBank/DDBJ databases">
        <title>Whole genome shotgun sequence of Planotetraspora thailandica NBRC 104271.</title>
        <authorList>
            <person name="Komaki H."/>
            <person name="Tamura T."/>
        </authorList>
    </citation>
    <scope>NUCLEOTIDE SEQUENCE</scope>
    <source>
        <strain evidence="3">NBRC 104271</strain>
    </source>
</reference>
<feature type="domain" description="Sulfatase-modifying factor enzyme-like" evidence="1">
    <location>
        <begin position="599"/>
        <end position="908"/>
    </location>
</feature>